<name>A0A291QQU9_9BACT</name>
<evidence type="ECO:0000313" key="1">
    <source>
        <dbReference type="EMBL" id="ATL46317.1"/>
    </source>
</evidence>
<dbReference type="AlphaFoldDB" id="A0A291QQU9"/>
<dbReference type="Proteomes" id="UP000220133">
    <property type="component" value="Chromosome"/>
</dbReference>
<accession>A0A291QQU9</accession>
<proteinExistence type="predicted"/>
<gene>
    <name evidence="1" type="ORF">COR50_03525</name>
</gene>
<keyword evidence="2" id="KW-1185">Reference proteome</keyword>
<sequence>MDERPALDSSWAGSIFFSNHVDDWNLIKLLYVKTTPLRVVFLCVENIGNICLSPDNLLG</sequence>
<dbReference type="EMBL" id="CP023777">
    <property type="protein sequence ID" value="ATL46317.1"/>
    <property type="molecule type" value="Genomic_DNA"/>
</dbReference>
<protein>
    <submittedName>
        <fullName evidence="1">Uncharacterized protein</fullName>
    </submittedName>
</protein>
<reference evidence="1 2" key="1">
    <citation type="submission" date="2017-10" db="EMBL/GenBank/DDBJ databases">
        <title>Paenichitinophaga pekingensis gen. nov., sp. nov., isolated from activated sludge.</title>
        <authorList>
            <person name="Jin D."/>
            <person name="Kong X."/>
            <person name="Deng Y."/>
            <person name="Bai Z."/>
        </authorList>
    </citation>
    <scope>NUCLEOTIDE SEQUENCE [LARGE SCALE GENOMIC DNA]</scope>
    <source>
        <strain evidence="1 2">13</strain>
    </source>
</reference>
<evidence type="ECO:0000313" key="2">
    <source>
        <dbReference type="Proteomes" id="UP000220133"/>
    </source>
</evidence>
<dbReference type="KEGG" id="cbae:COR50_03525"/>
<organism evidence="1 2">
    <name type="scientific">Chitinophaga caeni</name>
    <dbReference type="NCBI Taxonomy" id="2029983"/>
    <lineage>
        <taxon>Bacteria</taxon>
        <taxon>Pseudomonadati</taxon>
        <taxon>Bacteroidota</taxon>
        <taxon>Chitinophagia</taxon>
        <taxon>Chitinophagales</taxon>
        <taxon>Chitinophagaceae</taxon>
        <taxon>Chitinophaga</taxon>
    </lineage>
</organism>